<comment type="caution">
    <text evidence="8">The sequence shown here is derived from an EMBL/GenBank/DDBJ whole genome shotgun (WGS) entry which is preliminary data.</text>
</comment>
<evidence type="ECO:0000256" key="2">
    <source>
        <dbReference type="ARBA" id="ARBA00023015"/>
    </source>
</evidence>
<proteinExistence type="inferred from homology"/>
<accession>A6G7E2</accession>
<keyword evidence="2" id="KW-0805">Transcription regulation</keyword>
<evidence type="ECO:0000259" key="7">
    <source>
        <dbReference type="Pfam" id="PF08281"/>
    </source>
</evidence>
<dbReference type="Proteomes" id="UP000005801">
    <property type="component" value="Unassembled WGS sequence"/>
</dbReference>
<name>A6G7E2_9BACT</name>
<dbReference type="InterPro" id="IPR036388">
    <property type="entry name" value="WH-like_DNA-bd_sf"/>
</dbReference>
<dbReference type="RefSeq" id="WP_006972637.1">
    <property type="nucleotide sequence ID" value="NZ_ABCS01000034.1"/>
</dbReference>
<dbReference type="InterPro" id="IPR013249">
    <property type="entry name" value="RNA_pol_sigma70_r4_t2"/>
</dbReference>
<evidence type="ECO:0000256" key="5">
    <source>
        <dbReference type="ARBA" id="ARBA00023163"/>
    </source>
</evidence>
<dbReference type="eggNOG" id="COG1595">
    <property type="taxonomic scope" value="Bacteria"/>
</dbReference>
<keyword evidence="5" id="KW-0804">Transcription</keyword>
<evidence type="ECO:0000313" key="9">
    <source>
        <dbReference type="Proteomes" id="UP000005801"/>
    </source>
</evidence>
<dbReference type="SUPFAM" id="SSF88659">
    <property type="entry name" value="Sigma3 and sigma4 domains of RNA polymerase sigma factors"/>
    <property type="match status" value="1"/>
</dbReference>
<protein>
    <submittedName>
        <fullName evidence="8">RNA polymerase ECF-type sigma factor</fullName>
    </submittedName>
</protein>
<dbReference type="GO" id="GO:0003677">
    <property type="term" value="F:DNA binding"/>
    <property type="evidence" value="ECO:0007669"/>
    <property type="project" value="UniProtKB-KW"/>
</dbReference>
<feature type="domain" description="RNA polymerase sigma factor 70 region 4 type 2" evidence="7">
    <location>
        <begin position="203"/>
        <end position="253"/>
    </location>
</feature>
<comment type="similarity">
    <text evidence="1">Belongs to the sigma-70 factor family. ECF subfamily.</text>
</comment>
<dbReference type="AlphaFoldDB" id="A6G7E2"/>
<dbReference type="InterPro" id="IPR007627">
    <property type="entry name" value="RNA_pol_sigma70_r2"/>
</dbReference>
<dbReference type="SUPFAM" id="SSF88946">
    <property type="entry name" value="Sigma2 domain of RNA polymerase sigma factors"/>
    <property type="match status" value="1"/>
</dbReference>
<dbReference type="PANTHER" id="PTHR43133">
    <property type="entry name" value="RNA POLYMERASE ECF-TYPE SIGMA FACTO"/>
    <property type="match status" value="1"/>
</dbReference>
<dbReference type="InterPro" id="IPR013324">
    <property type="entry name" value="RNA_pol_sigma_r3/r4-like"/>
</dbReference>
<evidence type="ECO:0000313" key="8">
    <source>
        <dbReference type="EMBL" id="EDM78151.1"/>
    </source>
</evidence>
<keyword evidence="4" id="KW-0238">DNA-binding</keyword>
<feature type="domain" description="RNA polymerase sigma-70 region 2" evidence="6">
    <location>
        <begin position="106"/>
        <end position="168"/>
    </location>
</feature>
<dbReference type="Gene3D" id="1.10.10.10">
    <property type="entry name" value="Winged helix-like DNA-binding domain superfamily/Winged helix DNA-binding domain"/>
    <property type="match status" value="1"/>
</dbReference>
<dbReference type="PANTHER" id="PTHR43133:SF8">
    <property type="entry name" value="RNA POLYMERASE SIGMA FACTOR HI_1459-RELATED"/>
    <property type="match status" value="1"/>
</dbReference>
<dbReference type="EMBL" id="ABCS01000034">
    <property type="protein sequence ID" value="EDM78151.1"/>
    <property type="molecule type" value="Genomic_DNA"/>
</dbReference>
<sequence>MGDLGEGHDLAQDEVAPLEGRLEGQLLDRYAAVEFEVVSEVNDPVLATLDFTLNDIMADRCVHLFPKCRRVYHRTVVDAHSSRSNKELAIAWTRGDNGAGRELVVVRLMPQIHRFFHNKLASEQAEELVQDTFADLRKALEGFRYDASVRTLVFTIARNKLNGHLRRIMRERDRNADPGELSLAAIGTSPSERIARKGKGRFLLSALRQLPLNTQVMIELHYWEEMRVAEIACILGLPEGTIKSAISRGRKRLEELIGKMEDGVGDGDLAGTQSRLSEWAIRVRDEIESR</sequence>
<dbReference type="Pfam" id="PF08281">
    <property type="entry name" value="Sigma70_r4_2"/>
    <property type="match status" value="1"/>
</dbReference>
<dbReference type="GO" id="GO:0016987">
    <property type="term" value="F:sigma factor activity"/>
    <property type="evidence" value="ECO:0007669"/>
    <property type="project" value="UniProtKB-KW"/>
</dbReference>
<dbReference type="Pfam" id="PF04542">
    <property type="entry name" value="Sigma70_r2"/>
    <property type="match status" value="1"/>
</dbReference>
<evidence type="ECO:0000256" key="1">
    <source>
        <dbReference type="ARBA" id="ARBA00010641"/>
    </source>
</evidence>
<reference evidence="8 9" key="1">
    <citation type="submission" date="2007-06" db="EMBL/GenBank/DDBJ databases">
        <authorList>
            <person name="Shimkets L."/>
            <person name="Ferriera S."/>
            <person name="Johnson J."/>
            <person name="Kravitz S."/>
            <person name="Beeson K."/>
            <person name="Sutton G."/>
            <person name="Rogers Y.-H."/>
            <person name="Friedman R."/>
            <person name="Frazier M."/>
            <person name="Venter J.C."/>
        </authorList>
    </citation>
    <scope>NUCLEOTIDE SEQUENCE [LARGE SCALE GENOMIC DNA]</scope>
    <source>
        <strain evidence="8 9">SIR-1</strain>
    </source>
</reference>
<dbReference type="NCBIfam" id="TIGR02937">
    <property type="entry name" value="sigma70-ECF"/>
    <property type="match status" value="1"/>
</dbReference>
<keyword evidence="9" id="KW-1185">Reference proteome</keyword>
<gene>
    <name evidence="8" type="ORF">PPSIR1_00420</name>
</gene>
<dbReference type="InterPro" id="IPR013325">
    <property type="entry name" value="RNA_pol_sigma_r2"/>
</dbReference>
<dbReference type="InterPro" id="IPR014284">
    <property type="entry name" value="RNA_pol_sigma-70_dom"/>
</dbReference>
<keyword evidence="3" id="KW-0731">Sigma factor</keyword>
<dbReference type="InterPro" id="IPR039425">
    <property type="entry name" value="RNA_pol_sigma-70-like"/>
</dbReference>
<evidence type="ECO:0000259" key="6">
    <source>
        <dbReference type="Pfam" id="PF04542"/>
    </source>
</evidence>
<dbReference type="GO" id="GO:0006352">
    <property type="term" value="P:DNA-templated transcription initiation"/>
    <property type="evidence" value="ECO:0007669"/>
    <property type="project" value="InterPro"/>
</dbReference>
<evidence type="ECO:0000256" key="4">
    <source>
        <dbReference type="ARBA" id="ARBA00023125"/>
    </source>
</evidence>
<organism evidence="8 9">
    <name type="scientific">Plesiocystis pacifica SIR-1</name>
    <dbReference type="NCBI Taxonomy" id="391625"/>
    <lineage>
        <taxon>Bacteria</taxon>
        <taxon>Pseudomonadati</taxon>
        <taxon>Myxococcota</taxon>
        <taxon>Polyangia</taxon>
        <taxon>Nannocystales</taxon>
        <taxon>Nannocystaceae</taxon>
        <taxon>Plesiocystis</taxon>
    </lineage>
</organism>
<dbReference type="Gene3D" id="1.10.1740.10">
    <property type="match status" value="1"/>
</dbReference>
<evidence type="ECO:0000256" key="3">
    <source>
        <dbReference type="ARBA" id="ARBA00023082"/>
    </source>
</evidence>
<dbReference type="STRING" id="391625.PPSIR1_00420"/>
<dbReference type="CDD" id="cd06171">
    <property type="entry name" value="Sigma70_r4"/>
    <property type="match status" value="1"/>
</dbReference>